<dbReference type="GO" id="GO:0004252">
    <property type="term" value="F:serine-type endopeptidase activity"/>
    <property type="evidence" value="ECO:0000318"/>
    <property type="project" value="GO_Central"/>
</dbReference>
<feature type="domain" description="Peptidase S1" evidence="8">
    <location>
        <begin position="47"/>
        <end position="277"/>
    </location>
</feature>
<dbReference type="PRINTS" id="PR00722">
    <property type="entry name" value="CHYMOTRYPSIN"/>
</dbReference>
<dbReference type="PROSITE" id="PS00135">
    <property type="entry name" value="TRYPSIN_SER"/>
    <property type="match status" value="1"/>
</dbReference>
<reference evidence="10" key="1">
    <citation type="submission" date="2011-12" db="EMBL/GenBank/DDBJ databases">
        <title>The Draft Genome of Lepisosteus oculatus.</title>
        <authorList>
            <consortium name="The Broad Institute Genome Assembly &amp; Analysis Group"/>
            <consortium name="Computational R&amp;D Group"/>
            <consortium name="and Sequencing Platform"/>
            <person name="Di Palma F."/>
            <person name="Alfoldi J."/>
            <person name="Johnson J."/>
            <person name="Berlin A."/>
            <person name="Gnerre S."/>
            <person name="Jaffe D."/>
            <person name="MacCallum I."/>
            <person name="Young S."/>
            <person name="Walker B.J."/>
            <person name="Lander E.S."/>
            <person name="Lindblad-Toh K."/>
        </authorList>
    </citation>
    <scope>NUCLEOTIDE SEQUENCE [LARGE SCALE GENOMIC DNA]</scope>
</reference>
<keyword evidence="2" id="KW-0732">Signal</keyword>
<dbReference type="InterPro" id="IPR033116">
    <property type="entry name" value="TRYPSIN_SER"/>
</dbReference>
<keyword evidence="7" id="KW-1133">Transmembrane helix</keyword>
<dbReference type="eggNOG" id="KOG3627">
    <property type="taxonomic scope" value="Eukaryota"/>
</dbReference>
<evidence type="ECO:0000256" key="6">
    <source>
        <dbReference type="RuleBase" id="RU363034"/>
    </source>
</evidence>
<dbReference type="InterPro" id="IPR001314">
    <property type="entry name" value="Peptidase_S1A"/>
</dbReference>
<keyword evidence="10" id="KW-1185">Reference proteome</keyword>
<dbReference type="EMBL" id="AHAT01020380">
    <property type="status" value="NOT_ANNOTATED_CDS"/>
    <property type="molecule type" value="Genomic_DNA"/>
</dbReference>
<dbReference type="Proteomes" id="UP000018468">
    <property type="component" value="Linkage group LG17"/>
</dbReference>
<dbReference type="SMART" id="SM00020">
    <property type="entry name" value="Tryp_SPc"/>
    <property type="match status" value="1"/>
</dbReference>
<reference evidence="9" key="2">
    <citation type="submission" date="2025-08" db="UniProtKB">
        <authorList>
            <consortium name="Ensembl"/>
        </authorList>
    </citation>
    <scope>IDENTIFICATION</scope>
</reference>
<dbReference type="PROSITE" id="PS50240">
    <property type="entry name" value="TRYPSIN_DOM"/>
    <property type="match status" value="1"/>
</dbReference>
<dbReference type="AlphaFoldDB" id="W5MGN8"/>
<dbReference type="OMA" id="IPANLEC"/>
<evidence type="ECO:0000259" key="8">
    <source>
        <dbReference type="PROSITE" id="PS50240"/>
    </source>
</evidence>
<evidence type="ECO:0000256" key="2">
    <source>
        <dbReference type="ARBA" id="ARBA00022729"/>
    </source>
</evidence>
<evidence type="ECO:0000313" key="9">
    <source>
        <dbReference type="Ensembl" id="ENSLOCP00000007547.1"/>
    </source>
</evidence>
<dbReference type="InterPro" id="IPR043504">
    <property type="entry name" value="Peptidase_S1_PA_chymotrypsin"/>
</dbReference>
<keyword evidence="3 6" id="KW-0378">Hydrolase</keyword>
<evidence type="ECO:0000256" key="5">
    <source>
        <dbReference type="ARBA" id="ARBA00023157"/>
    </source>
</evidence>
<dbReference type="PROSITE" id="PS00134">
    <property type="entry name" value="TRYPSIN_HIS"/>
    <property type="match status" value="1"/>
</dbReference>
<keyword evidence="5" id="KW-1015">Disulfide bond</keyword>
<evidence type="ECO:0000256" key="1">
    <source>
        <dbReference type="ARBA" id="ARBA00022670"/>
    </source>
</evidence>
<dbReference type="Bgee" id="ENSLOCG00000006230">
    <property type="expression patterns" value="Expressed in intestine and 10 other cell types or tissues"/>
</dbReference>
<dbReference type="SUPFAM" id="SSF50494">
    <property type="entry name" value="Trypsin-like serine proteases"/>
    <property type="match status" value="1"/>
</dbReference>
<evidence type="ECO:0000256" key="7">
    <source>
        <dbReference type="SAM" id="Phobius"/>
    </source>
</evidence>
<dbReference type="FunCoup" id="W5MGN8">
    <property type="interactions" value="862"/>
</dbReference>
<dbReference type="CDD" id="cd00190">
    <property type="entry name" value="Tryp_SPc"/>
    <property type="match status" value="1"/>
</dbReference>
<dbReference type="GO" id="GO:0005615">
    <property type="term" value="C:extracellular space"/>
    <property type="evidence" value="ECO:0000318"/>
    <property type="project" value="GO_Central"/>
</dbReference>
<evidence type="ECO:0000313" key="10">
    <source>
        <dbReference type="Proteomes" id="UP000018468"/>
    </source>
</evidence>
<dbReference type="GO" id="GO:0051604">
    <property type="term" value="P:protein maturation"/>
    <property type="evidence" value="ECO:0000318"/>
    <property type="project" value="GO_Central"/>
</dbReference>
<keyword evidence="1 6" id="KW-0645">Protease</keyword>
<dbReference type="PANTHER" id="PTHR24271:SF80">
    <property type="entry name" value="GRANZYME 3, TANDEM DUPLICATE 1-RELATED"/>
    <property type="match status" value="1"/>
</dbReference>
<evidence type="ECO:0000256" key="4">
    <source>
        <dbReference type="ARBA" id="ARBA00022825"/>
    </source>
</evidence>
<dbReference type="GeneTree" id="ENSGT00910000144271"/>
<dbReference type="GO" id="GO:0006508">
    <property type="term" value="P:proteolysis"/>
    <property type="evidence" value="ECO:0007669"/>
    <property type="project" value="UniProtKB-KW"/>
</dbReference>
<organism evidence="9 10">
    <name type="scientific">Lepisosteus oculatus</name>
    <name type="common">Spotted gar</name>
    <dbReference type="NCBI Taxonomy" id="7918"/>
    <lineage>
        <taxon>Eukaryota</taxon>
        <taxon>Metazoa</taxon>
        <taxon>Chordata</taxon>
        <taxon>Craniata</taxon>
        <taxon>Vertebrata</taxon>
        <taxon>Euteleostomi</taxon>
        <taxon>Actinopterygii</taxon>
        <taxon>Neopterygii</taxon>
        <taxon>Holostei</taxon>
        <taxon>Semionotiformes</taxon>
        <taxon>Lepisosteidae</taxon>
        <taxon>Lepisosteus</taxon>
    </lineage>
</organism>
<dbReference type="InterPro" id="IPR018114">
    <property type="entry name" value="TRYPSIN_HIS"/>
</dbReference>
<keyword evidence="7" id="KW-0472">Membrane</keyword>
<dbReference type="EMBL" id="AHAT01020379">
    <property type="status" value="NOT_ANNOTATED_CDS"/>
    <property type="molecule type" value="Genomic_DNA"/>
</dbReference>
<dbReference type="Ensembl" id="ENSLOCT00000007555.1">
    <property type="protein sequence ID" value="ENSLOCP00000007547.1"/>
    <property type="gene ID" value="ENSLOCG00000006230.1"/>
</dbReference>
<dbReference type="InterPro" id="IPR009003">
    <property type="entry name" value="Peptidase_S1_PA"/>
</dbReference>
<accession>W5MGN8</accession>
<dbReference type="Pfam" id="PF00089">
    <property type="entry name" value="Trypsin"/>
    <property type="match status" value="1"/>
</dbReference>
<dbReference type="PANTHER" id="PTHR24271">
    <property type="entry name" value="KALLIKREIN-RELATED"/>
    <property type="match status" value="1"/>
</dbReference>
<feature type="transmembrane region" description="Helical" evidence="7">
    <location>
        <begin position="20"/>
        <end position="39"/>
    </location>
</feature>
<dbReference type="InterPro" id="IPR001254">
    <property type="entry name" value="Trypsin_dom"/>
</dbReference>
<dbReference type="Gene3D" id="2.40.10.10">
    <property type="entry name" value="Trypsin-like serine proteases"/>
    <property type="match status" value="1"/>
</dbReference>
<dbReference type="FunFam" id="2.40.10.10:FF:000120">
    <property type="entry name" value="Putative serine protease"/>
    <property type="match status" value="1"/>
</dbReference>
<name>W5MGN8_LEPOC</name>
<proteinExistence type="predicted"/>
<dbReference type="STRING" id="7918.ENSLOCP00000007547"/>
<reference evidence="9" key="3">
    <citation type="submission" date="2025-09" db="UniProtKB">
        <authorList>
            <consortium name="Ensembl"/>
        </authorList>
    </citation>
    <scope>IDENTIFICATION</scope>
</reference>
<evidence type="ECO:0000256" key="3">
    <source>
        <dbReference type="ARBA" id="ARBA00022801"/>
    </source>
</evidence>
<keyword evidence="4 6" id="KW-0720">Serine protease</keyword>
<keyword evidence="7" id="KW-0812">Transmembrane</keyword>
<protein>
    <submittedName>
        <fullName evidence="9">Granzyme 3, tandem duplicate 3</fullName>
    </submittedName>
</protein>
<sequence>KWTELLTLLEKELGDHINSLMSYNMFYLFFCFLFILVLCKGAFDSYVIGGKTAEPHSRPYMASLQVDDHHVCGGFLIREDFVLTAAHCYNNRPLTVVLGAHNIRKKEKSQQKIEVKKFYKHGLHSLSPLDFDLMLLKLKANATLNENVKLLTLPKKEVKVKVNTRCSVAGWGKKTANGNAESVLQEATLTIQDNKQCKKIWQKYFNSKNMLCTHFGNGKSGICQGDSGGPLVCNTTPNASEVLGVVSYSGPTCDDSSYPHVYMKVHSFLKWINEKMKN</sequence>
<dbReference type="InParanoid" id="W5MGN8"/>